<comment type="similarity">
    <text evidence="2 11">Belongs to the CDP-alcohol phosphatidyltransferase class-I family.</text>
</comment>
<dbReference type="InterPro" id="IPR000462">
    <property type="entry name" value="CDP-OH_P_trans"/>
</dbReference>
<keyword evidence="5 12" id="KW-0812">Transmembrane</keyword>
<evidence type="ECO:0000256" key="8">
    <source>
        <dbReference type="ARBA" id="ARBA00023136"/>
    </source>
</evidence>
<organism evidence="13 14">
    <name type="scientific">Nocardioides plantarum</name>
    <dbReference type="NCBI Taxonomy" id="29299"/>
    <lineage>
        <taxon>Bacteria</taxon>
        <taxon>Bacillati</taxon>
        <taxon>Actinomycetota</taxon>
        <taxon>Actinomycetes</taxon>
        <taxon>Propionibacteriales</taxon>
        <taxon>Nocardioidaceae</taxon>
        <taxon>Nocardioides</taxon>
    </lineage>
</organism>
<dbReference type="Pfam" id="PF01066">
    <property type="entry name" value="CDP-OH_P_transf"/>
    <property type="match status" value="1"/>
</dbReference>
<keyword evidence="10" id="KW-1208">Phospholipid metabolism</keyword>
<keyword evidence="6 12" id="KW-1133">Transmembrane helix</keyword>
<feature type="transmembrane region" description="Helical" evidence="12">
    <location>
        <begin position="50"/>
        <end position="70"/>
    </location>
</feature>
<evidence type="ECO:0000256" key="10">
    <source>
        <dbReference type="ARBA" id="ARBA00023264"/>
    </source>
</evidence>
<evidence type="ECO:0000256" key="12">
    <source>
        <dbReference type="SAM" id="Phobius"/>
    </source>
</evidence>
<feature type="transmembrane region" description="Helical" evidence="12">
    <location>
        <begin position="82"/>
        <end position="101"/>
    </location>
</feature>
<dbReference type="RefSeq" id="WP_140010543.1">
    <property type="nucleotide sequence ID" value="NZ_JBHMDG010000004.1"/>
</dbReference>
<evidence type="ECO:0000256" key="1">
    <source>
        <dbReference type="ARBA" id="ARBA00004141"/>
    </source>
</evidence>
<dbReference type="InterPro" id="IPR043130">
    <property type="entry name" value="CDP-OH_PTrfase_TM_dom"/>
</dbReference>
<dbReference type="InterPro" id="IPR050324">
    <property type="entry name" value="CDP-alcohol_PTase-I"/>
</dbReference>
<evidence type="ECO:0000256" key="4">
    <source>
        <dbReference type="ARBA" id="ARBA00022679"/>
    </source>
</evidence>
<evidence type="ECO:0000256" key="7">
    <source>
        <dbReference type="ARBA" id="ARBA00023098"/>
    </source>
</evidence>
<evidence type="ECO:0000313" key="14">
    <source>
        <dbReference type="Proteomes" id="UP001589750"/>
    </source>
</evidence>
<feature type="transmembrane region" description="Helical" evidence="12">
    <location>
        <begin position="20"/>
        <end position="44"/>
    </location>
</feature>
<evidence type="ECO:0000256" key="11">
    <source>
        <dbReference type="RuleBase" id="RU003750"/>
    </source>
</evidence>
<evidence type="ECO:0000256" key="5">
    <source>
        <dbReference type="ARBA" id="ARBA00022692"/>
    </source>
</evidence>
<feature type="transmembrane region" description="Helical" evidence="12">
    <location>
        <begin position="170"/>
        <end position="192"/>
    </location>
</feature>
<sequence>MSETADGTRGAPGARGPQPLVWTVPNALSALRLLGVPLFLWLILGPEEDVWALAVLMVSGVTDFLDGWLARKLDQQSVVGQILDPVADRLYILAVVVGLAMRDIIPWWMAISLPLRDLLMWGLVPLLRTRGFSALPVHFLGKAATFNLLYAFPLLLLGDGDGTVATLAEVFGWAFAIWGIGLYWWAGLLYAWQVRRLLATTERRPARDRGRARTRNAARDG</sequence>
<dbReference type="PANTHER" id="PTHR14269">
    <property type="entry name" value="CDP-DIACYLGLYCEROL--GLYCEROL-3-PHOSPHATE 3-PHOSPHATIDYLTRANSFERASE-RELATED"/>
    <property type="match status" value="1"/>
</dbReference>
<protein>
    <submittedName>
        <fullName evidence="13">CDP-alcohol phosphatidyltransferase family protein</fullName>
    </submittedName>
</protein>
<dbReference type="EMBL" id="JBHMDG010000004">
    <property type="protein sequence ID" value="MFB9312193.1"/>
    <property type="molecule type" value="Genomic_DNA"/>
</dbReference>
<keyword evidence="9" id="KW-0594">Phospholipid biosynthesis</keyword>
<gene>
    <name evidence="13" type="ORF">ACFFRI_03970</name>
</gene>
<proteinExistence type="inferred from homology"/>
<keyword evidence="7" id="KW-0443">Lipid metabolism</keyword>
<reference evidence="13 14" key="1">
    <citation type="submission" date="2024-09" db="EMBL/GenBank/DDBJ databases">
        <authorList>
            <person name="Sun Q."/>
            <person name="Mori K."/>
        </authorList>
    </citation>
    <scope>NUCLEOTIDE SEQUENCE [LARGE SCALE GENOMIC DNA]</scope>
    <source>
        <strain evidence="13 14">JCM 9626</strain>
    </source>
</reference>
<comment type="caution">
    <text evidence="13">The sequence shown here is derived from an EMBL/GenBank/DDBJ whole genome shotgun (WGS) entry which is preliminary data.</text>
</comment>
<feature type="transmembrane region" description="Helical" evidence="12">
    <location>
        <begin position="139"/>
        <end position="158"/>
    </location>
</feature>
<dbReference type="InterPro" id="IPR004570">
    <property type="entry name" value="Phosphatidylglycerol_P_synth"/>
</dbReference>
<evidence type="ECO:0000256" key="9">
    <source>
        <dbReference type="ARBA" id="ARBA00023209"/>
    </source>
</evidence>
<dbReference type="InterPro" id="IPR048254">
    <property type="entry name" value="CDP_ALCOHOL_P_TRANSF_CS"/>
</dbReference>
<name>A0ABV5K807_9ACTN</name>
<dbReference type="PIRSF" id="PIRSF000847">
    <property type="entry name" value="Phos_ph_gly_syn"/>
    <property type="match status" value="1"/>
</dbReference>
<accession>A0ABV5K807</accession>
<evidence type="ECO:0000256" key="6">
    <source>
        <dbReference type="ARBA" id="ARBA00022989"/>
    </source>
</evidence>
<dbReference type="Gene3D" id="1.20.120.1760">
    <property type="match status" value="1"/>
</dbReference>
<dbReference type="Proteomes" id="UP001589750">
    <property type="component" value="Unassembled WGS sequence"/>
</dbReference>
<keyword evidence="3" id="KW-0444">Lipid biosynthesis</keyword>
<dbReference type="PANTHER" id="PTHR14269:SF62">
    <property type="entry name" value="CDP-DIACYLGLYCEROL--GLYCEROL-3-PHOSPHATE 3-PHOSPHATIDYLTRANSFERASE 1, CHLOROPLASTIC"/>
    <property type="match status" value="1"/>
</dbReference>
<keyword evidence="8 12" id="KW-0472">Membrane</keyword>
<evidence type="ECO:0000256" key="2">
    <source>
        <dbReference type="ARBA" id="ARBA00010441"/>
    </source>
</evidence>
<dbReference type="PROSITE" id="PS00379">
    <property type="entry name" value="CDP_ALCOHOL_P_TRANSF"/>
    <property type="match status" value="1"/>
</dbReference>
<evidence type="ECO:0000313" key="13">
    <source>
        <dbReference type="EMBL" id="MFB9312193.1"/>
    </source>
</evidence>
<keyword evidence="14" id="KW-1185">Reference proteome</keyword>
<evidence type="ECO:0000256" key="3">
    <source>
        <dbReference type="ARBA" id="ARBA00022516"/>
    </source>
</evidence>
<keyword evidence="4 11" id="KW-0808">Transferase</keyword>
<comment type="subcellular location">
    <subcellularLocation>
        <location evidence="1">Membrane</location>
        <topology evidence="1">Multi-pass membrane protein</topology>
    </subcellularLocation>
</comment>